<evidence type="ECO:0000256" key="1">
    <source>
        <dbReference type="ARBA" id="ARBA00004141"/>
    </source>
</evidence>
<proteinExistence type="predicted"/>
<name>A0A8C6BWJ6_MONMO</name>
<dbReference type="PANTHER" id="PTHR46346:SF1">
    <property type="entry name" value="PHOSPHATIDYLINOSITOL N-ACETYLGLUCOSAMINYLTRANSFERASE SUBUNIT P"/>
    <property type="match status" value="1"/>
</dbReference>
<feature type="domain" description="PIG-P" evidence="6">
    <location>
        <begin position="20"/>
        <end position="122"/>
    </location>
</feature>
<dbReference type="InterPro" id="IPR052263">
    <property type="entry name" value="GPI_Anchor_Biosynth"/>
</dbReference>
<evidence type="ECO:0000313" key="8">
    <source>
        <dbReference type="Proteomes" id="UP000694561"/>
    </source>
</evidence>
<dbReference type="InterPro" id="IPR013717">
    <property type="entry name" value="PIG-P"/>
</dbReference>
<accession>A0A8C6BWJ6</accession>
<keyword evidence="3 5" id="KW-1133">Transmembrane helix</keyword>
<dbReference type="Pfam" id="PF08510">
    <property type="entry name" value="PIG-P"/>
    <property type="match status" value="1"/>
</dbReference>
<evidence type="ECO:0000313" key="7">
    <source>
        <dbReference type="Ensembl" id="ENSMMNP00015022697.1"/>
    </source>
</evidence>
<reference evidence="7" key="2">
    <citation type="submission" date="2025-09" db="UniProtKB">
        <authorList>
            <consortium name="Ensembl"/>
        </authorList>
    </citation>
    <scope>IDENTIFICATION</scope>
</reference>
<protein>
    <recommendedName>
        <fullName evidence="6">PIG-P domain-containing protein</fullName>
    </recommendedName>
</protein>
<feature type="transmembrane region" description="Helical" evidence="5">
    <location>
        <begin position="50"/>
        <end position="74"/>
    </location>
</feature>
<organism evidence="7 8">
    <name type="scientific">Monodon monoceros</name>
    <name type="common">Narwhal</name>
    <name type="synonym">Ceratodon monodon</name>
    <dbReference type="NCBI Taxonomy" id="40151"/>
    <lineage>
        <taxon>Eukaryota</taxon>
        <taxon>Metazoa</taxon>
        <taxon>Chordata</taxon>
        <taxon>Craniata</taxon>
        <taxon>Vertebrata</taxon>
        <taxon>Euteleostomi</taxon>
        <taxon>Mammalia</taxon>
        <taxon>Eutheria</taxon>
        <taxon>Laurasiatheria</taxon>
        <taxon>Artiodactyla</taxon>
        <taxon>Whippomorpha</taxon>
        <taxon>Cetacea</taxon>
        <taxon>Odontoceti</taxon>
        <taxon>Monodontidae</taxon>
        <taxon>Monodon</taxon>
    </lineage>
</organism>
<dbReference type="GO" id="GO:0005783">
    <property type="term" value="C:endoplasmic reticulum"/>
    <property type="evidence" value="ECO:0007669"/>
    <property type="project" value="TreeGrafter"/>
</dbReference>
<dbReference type="GeneTree" id="ENSGT00390000013771"/>
<dbReference type="Ensembl" id="ENSMMNT00015024945.1">
    <property type="protein sequence ID" value="ENSMMNP00015022697.1"/>
    <property type="gene ID" value="ENSMMNG00015016679.1"/>
</dbReference>
<evidence type="ECO:0000256" key="5">
    <source>
        <dbReference type="SAM" id="Phobius"/>
    </source>
</evidence>
<sequence>MSIFSCMSLWVSLSRNCLFLSFALFSSGLCCFSLWLNSLGLSCWPQKYRAVVLPVYLLTTIVIMLLLYVLLFGINMMSTSPLNSIHAITDNYARNQQQKKYQEEATSALRDIPISEVNQAFFREAKELYTKN</sequence>
<evidence type="ECO:0000259" key="6">
    <source>
        <dbReference type="Pfam" id="PF08510"/>
    </source>
</evidence>
<evidence type="ECO:0000256" key="3">
    <source>
        <dbReference type="ARBA" id="ARBA00022989"/>
    </source>
</evidence>
<dbReference type="Proteomes" id="UP000694561">
    <property type="component" value="Unplaced"/>
</dbReference>
<dbReference type="PANTHER" id="PTHR46346">
    <property type="entry name" value="PHOSPHATIDYLINOSITOL N-ACETYLGLUCOSAMINYLTRANSFERASE SUBUNIT P"/>
    <property type="match status" value="1"/>
</dbReference>
<keyword evidence="8" id="KW-1185">Reference proteome</keyword>
<comment type="subcellular location">
    <subcellularLocation>
        <location evidence="1">Membrane</location>
        <topology evidence="1">Multi-pass membrane protein</topology>
    </subcellularLocation>
</comment>
<evidence type="ECO:0000256" key="4">
    <source>
        <dbReference type="ARBA" id="ARBA00023136"/>
    </source>
</evidence>
<dbReference type="GO" id="GO:0006506">
    <property type="term" value="P:GPI anchor biosynthetic process"/>
    <property type="evidence" value="ECO:0007669"/>
    <property type="project" value="TreeGrafter"/>
</dbReference>
<evidence type="ECO:0000256" key="2">
    <source>
        <dbReference type="ARBA" id="ARBA00022692"/>
    </source>
</evidence>
<keyword evidence="2 5" id="KW-0812">Transmembrane</keyword>
<reference evidence="7" key="1">
    <citation type="submission" date="2025-08" db="UniProtKB">
        <authorList>
            <consortium name="Ensembl"/>
        </authorList>
    </citation>
    <scope>IDENTIFICATION</scope>
</reference>
<dbReference type="AlphaFoldDB" id="A0A8C6BWJ6"/>
<keyword evidence="4 5" id="KW-0472">Membrane</keyword>
<dbReference type="GO" id="GO:0016020">
    <property type="term" value="C:membrane"/>
    <property type="evidence" value="ECO:0007669"/>
    <property type="project" value="UniProtKB-SubCell"/>
</dbReference>